<feature type="transmembrane region" description="Helical" evidence="1">
    <location>
        <begin position="21"/>
        <end position="44"/>
    </location>
</feature>
<proteinExistence type="predicted"/>
<reference evidence="2 3" key="2">
    <citation type="journal article" date="2019" name="G3 (Bethesda)">
        <title>Hybrid Assembly of the Genome of the Entomopathogenic Nematode Steinernema carpocapsae Identifies the X-Chromosome.</title>
        <authorList>
            <person name="Serra L."/>
            <person name="Macchietto M."/>
            <person name="Macias-Munoz A."/>
            <person name="McGill C.J."/>
            <person name="Rodriguez I.M."/>
            <person name="Rodriguez B."/>
            <person name="Murad R."/>
            <person name="Mortazavi A."/>
        </authorList>
    </citation>
    <scope>NUCLEOTIDE SEQUENCE [LARGE SCALE GENOMIC DNA]</scope>
    <source>
        <strain evidence="2 3">ALL</strain>
    </source>
</reference>
<name>A0A4U5MH05_STECR</name>
<keyword evidence="1" id="KW-0812">Transmembrane</keyword>
<dbReference type="AlphaFoldDB" id="A0A4U5MH05"/>
<dbReference type="OrthoDB" id="5872298at2759"/>
<feature type="transmembrane region" description="Helical" evidence="1">
    <location>
        <begin position="193"/>
        <end position="212"/>
    </location>
</feature>
<evidence type="ECO:0000313" key="3">
    <source>
        <dbReference type="Proteomes" id="UP000298663"/>
    </source>
</evidence>
<feature type="transmembrane region" description="Helical" evidence="1">
    <location>
        <begin position="50"/>
        <end position="67"/>
    </location>
</feature>
<keyword evidence="1" id="KW-1133">Transmembrane helix</keyword>
<reference evidence="2 3" key="1">
    <citation type="journal article" date="2015" name="Genome Biol.">
        <title>Comparative genomics of Steinernema reveals deeply conserved gene regulatory networks.</title>
        <authorList>
            <person name="Dillman A.R."/>
            <person name="Macchietto M."/>
            <person name="Porter C.F."/>
            <person name="Rogers A."/>
            <person name="Williams B."/>
            <person name="Antoshechkin I."/>
            <person name="Lee M.M."/>
            <person name="Goodwin Z."/>
            <person name="Lu X."/>
            <person name="Lewis E.E."/>
            <person name="Goodrich-Blair H."/>
            <person name="Stock S.P."/>
            <person name="Adams B.J."/>
            <person name="Sternberg P.W."/>
            <person name="Mortazavi A."/>
        </authorList>
    </citation>
    <scope>NUCLEOTIDE SEQUENCE [LARGE SCALE GENOMIC DNA]</scope>
    <source>
        <strain evidence="2 3">ALL</strain>
    </source>
</reference>
<feature type="transmembrane region" description="Helical" evidence="1">
    <location>
        <begin position="284"/>
        <end position="301"/>
    </location>
</feature>
<protein>
    <submittedName>
        <fullName evidence="2">Uncharacterized protein</fullName>
    </submittedName>
</protein>
<feature type="transmembrane region" description="Helical" evidence="1">
    <location>
        <begin position="162"/>
        <end position="187"/>
    </location>
</feature>
<dbReference type="EMBL" id="AZBU02000008">
    <property type="protein sequence ID" value="TKR68580.1"/>
    <property type="molecule type" value="Genomic_DNA"/>
</dbReference>
<sequence length="542" mass="62911">MERLRNGYRSLKTFTVSTVEWRHPITPLYLMFVNGIFWLTAFYADKEHQLRLLLTLAATTFGYDILLSPTHNRNILTHVATWPIHNFFKTCSVGLSLWSAHSLHEGLLEQACWSAYGTVGLLLVDPVWQCNEVNAKIVRCANEAFCAIRSATNRFIVRPVVAVYRVVEFIVLLRWVPILFGFITRFLCRIRDAITNFFLGIYNSIVNFFAWIKREISACRNNFTAYMSTLSTRLRNWFYNSVYMPICRFLTSTKEFLRYWFCAHWWPGVRDWLKENVGRPLLKWFNYVCYGVVYVVCGYWVKPLGRLLLKGAKAVWSWFKVSVWQPLKVWLLIKFNILLQYTKRLLHRLAIAFRDSILFPVCVLLWNATKHVYWLFHEAYVRPALNYSYGKYKLAEDFAFIYLLGPVCKTIVENIPEKSPFCDDSDTELADLLPAVDGVESDVLCEALESEDDIPRSNAHTTGPSTPIQDEDMDFISGLQFPTIHASESSDEEFDLGAQRAKAKLRQRKSKRKTDEALPSNIVASDFEIDDAQFEILDSVDK</sequence>
<comment type="caution">
    <text evidence="2">The sequence shown here is derived from an EMBL/GenBank/DDBJ whole genome shotgun (WGS) entry which is preliminary data.</text>
</comment>
<accession>A0A4U5MH05</accession>
<organism evidence="2 3">
    <name type="scientific">Steinernema carpocapsae</name>
    <name type="common">Entomopathogenic nematode</name>
    <dbReference type="NCBI Taxonomy" id="34508"/>
    <lineage>
        <taxon>Eukaryota</taxon>
        <taxon>Metazoa</taxon>
        <taxon>Ecdysozoa</taxon>
        <taxon>Nematoda</taxon>
        <taxon>Chromadorea</taxon>
        <taxon>Rhabditida</taxon>
        <taxon>Tylenchina</taxon>
        <taxon>Panagrolaimomorpha</taxon>
        <taxon>Strongyloidoidea</taxon>
        <taxon>Steinernematidae</taxon>
        <taxon>Steinernema</taxon>
    </lineage>
</organism>
<evidence type="ECO:0000313" key="2">
    <source>
        <dbReference type="EMBL" id="TKR68580.1"/>
    </source>
</evidence>
<keyword evidence="3" id="KW-1185">Reference proteome</keyword>
<gene>
    <name evidence="2" type="ORF">L596_024544</name>
</gene>
<dbReference type="Proteomes" id="UP000298663">
    <property type="component" value="Unassembled WGS sequence"/>
</dbReference>
<evidence type="ECO:0000256" key="1">
    <source>
        <dbReference type="SAM" id="Phobius"/>
    </source>
</evidence>
<keyword evidence="1" id="KW-0472">Membrane</keyword>